<dbReference type="AlphaFoldDB" id="B4IWI0"/>
<evidence type="ECO:0000256" key="2">
    <source>
        <dbReference type="ARBA" id="ARBA00040808"/>
    </source>
</evidence>
<dbReference type="PANTHER" id="PTHR15615:SF108">
    <property type="entry name" value="PROTEIN CNPPD1"/>
    <property type="match status" value="1"/>
</dbReference>
<evidence type="ECO:0000259" key="3">
    <source>
        <dbReference type="Pfam" id="PF00134"/>
    </source>
</evidence>
<dbReference type="PANTHER" id="PTHR15615">
    <property type="match status" value="1"/>
</dbReference>
<dbReference type="KEGG" id="dya:Dyak_GE15212"/>
<dbReference type="Gene3D" id="1.10.472.10">
    <property type="entry name" value="Cyclin-like"/>
    <property type="match status" value="1"/>
</dbReference>
<sequence length="386" mass="44608">MVLSFQMGCFKLFASPRKVMKYEDFIRRIRKSLYYGFETADTDMSVSLPFAEYAADLFSETHRGHSLHRLSCVSAAQVHATPCSLIMALIYLDRLNVVDSGYSCRITPQELFVVALMISTKFYAGHDERFYLEDWASEASMTEDRLKTVELEFLSAMNWNIYISNELFFDKLKNVERTLAEQQGLRRGWLTYSELVHLLPSIGWTKFLVNSLSVLTLSYAASIITVAGAFFIASQVPGTLWHREMETTSLKLTKMTISRQESVPNALEPTPFMNVEVYSVLRETSEVKIEMMNFEQPSCAKARLNKIKYKYPRHQSLSTLPFTNTYPKLDLFYAEDGARNWHNVKSPYNDYKNNRNLSITVRVLQLERHNAKNISVIWQMNTEAMQ</sequence>
<dbReference type="GO" id="GO:0019901">
    <property type="term" value="F:protein kinase binding"/>
    <property type="evidence" value="ECO:0007669"/>
    <property type="project" value="InterPro"/>
</dbReference>
<organism evidence="4 5">
    <name type="scientific">Drosophila yakuba</name>
    <name type="common">Fruit fly</name>
    <dbReference type="NCBI Taxonomy" id="7245"/>
    <lineage>
        <taxon>Eukaryota</taxon>
        <taxon>Metazoa</taxon>
        <taxon>Ecdysozoa</taxon>
        <taxon>Arthropoda</taxon>
        <taxon>Hexapoda</taxon>
        <taxon>Insecta</taxon>
        <taxon>Pterygota</taxon>
        <taxon>Neoptera</taxon>
        <taxon>Endopterygota</taxon>
        <taxon>Diptera</taxon>
        <taxon>Brachycera</taxon>
        <taxon>Muscomorpha</taxon>
        <taxon>Ephydroidea</taxon>
        <taxon>Drosophilidae</taxon>
        <taxon>Drosophila</taxon>
        <taxon>Sophophora</taxon>
    </lineage>
</organism>
<dbReference type="CDD" id="cd20557">
    <property type="entry name" value="CYCLIN_ScPCL1-like"/>
    <property type="match status" value="1"/>
</dbReference>
<accession>B4IWI0</accession>
<proteinExistence type="inferred from homology"/>
<dbReference type="InterPro" id="IPR013922">
    <property type="entry name" value="Cyclin_PHO80-like"/>
</dbReference>
<dbReference type="HOGENOM" id="CLU_058521_0_0_1"/>
<feature type="domain" description="Cyclin N-terminal" evidence="3">
    <location>
        <begin position="76"/>
        <end position="161"/>
    </location>
</feature>
<dbReference type="GO" id="GO:0000307">
    <property type="term" value="C:cyclin-dependent protein kinase holoenzyme complex"/>
    <property type="evidence" value="ECO:0007669"/>
    <property type="project" value="TreeGrafter"/>
</dbReference>
<protein>
    <recommendedName>
        <fullName evidence="2">Protein CNPPD1</fullName>
    </recommendedName>
</protein>
<dbReference type="Pfam" id="PF00134">
    <property type="entry name" value="Cyclin_N"/>
    <property type="match status" value="1"/>
</dbReference>
<evidence type="ECO:0000313" key="4">
    <source>
        <dbReference type="EMBL" id="EDX00668.2"/>
    </source>
</evidence>
<dbReference type="EMBL" id="CH899400">
    <property type="protein sequence ID" value="EDX00668.2"/>
    <property type="molecule type" value="Genomic_DNA"/>
</dbReference>
<evidence type="ECO:0000256" key="1">
    <source>
        <dbReference type="ARBA" id="ARBA00038508"/>
    </source>
</evidence>
<name>B4IWI0_DROYA</name>
<reference evidence="4 5" key="1">
    <citation type="journal article" date="2007" name="Nature">
        <title>Evolution of genes and genomes on the Drosophila phylogeny.</title>
        <authorList>
            <consortium name="Drosophila 12 Genomes Consortium"/>
            <person name="Clark A.G."/>
            <person name="Eisen M.B."/>
            <person name="Smith D.R."/>
            <person name="Bergman C.M."/>
            <person name="Oliver B."/>
            <person name="Markow T.A."/>
            <person name="Kaufman T.C."/>
            <person name="Kellis M."/>
            <person name="Gelbart W."/>
            <person name="Iyer V.N."/>
            <person name="Pollard D.A."/>
            <person name="Sackton T.B."/>
            <person name="Larracuente A.M."/>
            <person name="Singh N.D."/>
            <person name="Abad J.P."/>
            <person name="Abt D.N."/>
            <person name="Adryan B."/>
            <person name="Aguade M."/>
            <person name="Akashi H."/>
            <person name="Anderson W.W."/>
            <person name="Aquadro C.F."/>
            <person name="Ardell D.H."/>
            <person name="Arguello R."/>
            <person name="Artieri C.G."/>
            <person name="Barbash D.A."/>
            <person name="Barker D."/>
            <person name="Barsanti P."/>
            <person name="Batterham P."/>
            <person name="Batzoglou S."/>
            <person name="Begun D."/>
            <person name="Bhutkar A."/>
            <person name="Blanco E."/>
            <person name="Bosak S.A."/>
            <person name="Bradley R.K."/>
            <person name="Brand A.D."/>
            <person name="Brent M.R."/>
            <person name="Brooks A.N."/>
            <person name="Brown R.H."/>
            <person name="Butlin R.K."/>
            <person name="Caggese C."/>
            <person name="Calvi B.R."/>
            <person name="Bernardo de Carvalho A."/>
            <person name="Caspi A."/>
            <person name="Castrezana S."/>
            <person name="Celniker S.E."/>
            <person name="Chang J.L."/>
            <person name="Chapple C."/>
            <person name="Chatterji S."/>
            <person name="Chinwalla A."/>
            <person name="Civetta A."/>
            <person name="Clifton S.W."/>
            <person name="Comeron J.M."/>
            <person name="Costello J.C."/>
            <person name="Coyne J.A."/>
            <person name="Daub J."/>
            <person name="David R.G."/>
            <person name="Delcher A.L."/>
            <person name="Delehaunty K."/>
            <person name="Do C.B."/>
            <person name="Ebling H."/>
            <person name="Edwards K."/>
            <person name="Eickbush T."/>
            <person name="Evans J.D."/>
            <person name="Filipski A."/>
            <person name="Findeiss S."/>
            <person name="Freyhult E."/>
            <person name="Fulton L."/>
            <person name="Fulton R."/>
            <person name="Garcia A.C."/>
            <person name="Gardiner A."/>
            <person name="Garfield D.A."/>
            <person name="Garvin B.E."/>
            <person name="Gibson G."/>
            <person name="Gilbert D."/>
            <person name="Gnerre S."/>
            <person name="Godfrey J."/>
            <person name="Good R."/>
            <person name="Gotea V."/>
            <person name="Gravely B."/>
            <person name="Greenberg A.J."/>
            <person name="Griffiths-Jones S."/>
            <person name="Gross S."/>
            <person name="Guigo R."/>
            <person name="Gustafson E.A."/>
            <person name="Haerty W."/>
            <person name="Hahn M.W."/>
            <person name="Halligan D.L."/>
            <person name="Halpern A.L."/>
            <person name="Halter G.M."/>
            <person name="Han M.V."/>
            <person name="Heger A."/>
            <person name="Hillier L."/>
            <person name="Hinrichs A.S."/>
            <person name="Holmes I."/>
            <person name="Hoskins R.A."/>
            <person name="Hubisz M.J."/>
            <person name="Hultmark D."/>
            <person name="Huntley M.A."/>
            <person name="Jaffe D.B."/>
            <person name="Jagadeeshan S."/>
            <person name="Jeck W.R."/>
            <person name="Johnson J."/>
            <person name="Jones C.D."/>
            <person name="Jordan W.C."/>
            <person name="Karpen G.H."/>
            <person name="Kataoka E."/>
            <person name="Keightley P.D."/>
            <person name="Kheradpour P."/>
            <person name="Kirkness E.F."/>
            <person name="Koerich L.B."/>
            <person name="Kristiansen K."/>
            <person name="Kudrna D."/>
            <person name="Kulathinal R.J."/>
            <person name="Kumar S."/>
            <person name="Kwok R."/>
            <person name="Lander E."/>
            <person name="Langley C.H."/>
            <person name="Lapoint R."/>
            <person name="Lazzaro B.P."/>
            <person name="Lee S.J."/>
            <person name="Levesque L."/>
            <person name="Li R."/>
            <person name="Lin C.F."/>
            <person name="Lin M.F."/>
            <person name="Lindblad-Toh K."/>
            <person name="Llopart A."/>
            <person name="Long M."/>
            <person name="Low L."/>
            <person name="Lozovsky E."/>
            <person name="Lu J."/>
            <person name="Luo M."/>
            <person name="Machado C.A."/>
            <person name="Makalowski W."/>
            <person name="Marzo M."/>
            <person name="Matsuda M."/>
            <person name="Matzkin L."/>
            <person name="McAllister B."/>
            <person name="McBride C.S."/>
            <person name="McKernan B."/>
            <person name="McKernan K."/>
            <person name="Mendez-Lago M."/>
            <person name="Minx P."/>
            <person name="Mollenhauer M.U."/>
            <person name="Montooth K."/>
            <person name="Mount S.M."/>
            <person name="Mu X."/>
            <person name="Myers E."/>
            <person name="Negre B."/>
            <person name="Newfeld S."/>
            <person name="Nielsen R."/>
            <person name="Noor M.A."/>
            <person name="O'Grady P."/>
            <person name="Pachter L."/>
            <person name="Papaceit M."/>
            <person name="Parisi M.J."/>
            <person name="Parisi M."/>
            <person name="Parts L."/>
            <person name="Pedersen J.S."/>
            <person name="Pesole G."/>
            <person name="Phillippy A.M."/>
            <person name="Ponting C.P."/>
            <person name="Pop M."/>
            <person name="Porcelli D."/>
            <person name="Powell J.R."/>
            <person name="Prohaska S."/>
            <person name="Pruitt K."/>
            <person name="Puig M."/>
            <person name="Quesneville H."/>
            <person name="Ram K.R."/>
            <person name="Rand D."/>
            <person name="Rasmussen M.D."/>
            <person name="Reed L.K."/>
            <person name="Reenan R."/>
            <person name="Reily A."/>
            <person name="Remington K.A."/>
            <person name="Rieger T.T."/>
            <person name="Ritchie M.G."/>
            <person name="Robin C."/>
            <person name="Rogers Y.H."/>
            <person name="Rohde C."/>
            <person name="Rozas J."/>
            <person name="Rubenfield M.J."/>
            <person name="Ruiz A."/>
            <person name="Russo S."/>
            <person name="Salzberg S.L."/>
            <person name="Sanchez-Gracia A."/>
            <person name="Saranga D.J."/>
            <person name="Sato H."/>
            <person name="Schaeffer S.W."/>
            <person name="Schatz M.C."/>
            <person name="Schlenke T."/>
            <person name="Schwartz R."/>
            <person name="Segarra C."/>
            <person name="Singh R.S."/>
            <person name="Sirot L."/>
            <person name="Sirota M."/>
            <person name="Sisneros N.B."/>
            <person name="Smith C.D."/>
            <person name="Smith T.F."/>
            <person name="Spieth J."/>
            <person name="Stage D.E."/>
            <person name="Stark A."/>
            <person name="Stephan W."/>
            <person name="Strausberg R.L."/>
            <person name="Strempel S."/>
            <person name="Sturgill D."/>
            <person name="Sutton G."/>
            <person name="Sutton G.G."/>
            <person name="Tao W."/>
            <person name="Teichmann S."/>
            <person name="Tobari Y.N."/>
            <person name="Tomimura Y."/>
            <person name="Tsolas J.M."/>
            <person name="Valente V.L."/>
            <person name="Venter E."/>
            <person name="Venter J.C."/>
            <person name="Vicario S."/>
            <person name="Vieira F.G."/>
            <person name="Vilella A.J."/>
            <person name="Villasante A."/>
            <person name="Walenz B."/>
            <person name="Wang J."/>
            <person name="Wasserman M."/>
            <person name="Watts T."/>
            <person name="Wilson D."/>
            <person name="Wilson R.K."/>
            <person name="Wing R.A."/>
            <person name="Wolfner M.F."/>
            <person name="Wong A."/>
            <person name="Wong G.K."/>
            <person name="Wu C.I."/>
            <person name="Wu G."/>
            <person name="Yamamoto D."/>
            <person name="Yang H.P."/>
            <person name="Yang S.P."/>
            <person name="Yorke J.A."/>
            <person name="Yoshida K."/>
            <person name="Zdobnov E."/>
            <person name="Zhang P."/>
            <person name="Zhang Y."/>
            <person name="Zimin A.V."/>
            <person name="Baldwin J."/>
            <person name="Abdouelleil A."/>
            <person name="Abdulkadir J."/>
            <person name="Abebe A."/>
            <person name="Abera B."/>
            <person name="Abreu J."/>
            <person name="Acer S.C."/>
            <person name="Aftuck L."/>
            <person name="Alexander A."/>
            <person name="An P."/>
            <person name="Anderson E."/>
            <person name="Anderson S."/>
            <person name="Arachi H."/>
            <person name="Azer M."/>
            <person name="Bachantsang P."/>
            <person name="Barry A."/>
            <person name="Bayul T."/>
            <person name="Berlin A."/>
            <person name="Bessette D."/>
            <person name="Bloom T."/>
            <person name="Blye J."/>
            <person name="Boguslavskiy L."/>
            <person name="Bonnet C."/>
            <person name="Boukhgalter B."/>
            <person name="Bourzgui I."/>
            <person name="Brown A."/>
            <person name="Cahill P."/>
            <person name="Channer S."/>
            <person name="Cheshatsang Y."/>
            <person name="Chuda L."/>
            <person name="Citroen M."/>
            <person name="Collymore A."/>
            <person name="Cooke P."/>
            <person name="Costello M."/>
            <person name="D'Aco K."/>
            <person name="Daza R."/>
            <person name="De Haan G."/>
            <person name="DeGray S."/>
            <person name="DeMaso C."/>
            <person name="Dhargay N."/>
            <person name="Dooley K."/>
            <person name="Dooley E."/>
            <person name="Doricent M."/>
            <person name="Dorje P."/>
            <person name="Dorjee K."/>
            <person name="Dupes A."/>
            <person name="Elong R."/>
            <person name="Falk J."/>
            <person name="Farina A."/>
            <person name="Faro S."/>
            <person name="Ferguson D."/>
            <person name="Fisher S."/>
            <person name="Foley C.D."/>
            <person name="Franke A."/>
            <person name="Friedrich D."/>
            <person name="Gadbois L."/>
            <person name="Gearin G."/>
            <person name="Gearin C.R."/>
            <person name="Giannoukos G."/>
            <person name="Goode T."/>
            <person name="Graham J."/>
            <person name="Grandbois E."/>
            <person name="Grewal S."/>
            <person name="Gyaltsen K."/>
            <person name="Hafez N."/>
            <person name="Hagos B."/>
            <person name="Hall J."/>
            <person name="Henson C."/>
            <person name="Hollinger A."/>
            <person name="Honan T."/>
            <person name="Huard M.D."/>
            <person name="Hughes L."/>
            <person name="Hurhula B."/>
            <person name="Husby M.E."/>
            <person name="Kamat A."/>
            <person name="Kanga B."/>
            <person name="Kashin S."/>
            <person name="Khazanovich D."/>
            <person name="Kisner P."/>
            <person name="Lance K."/>
            <person name="Lara M."/>
            <person name="Lee W."/>
            <person name="Lennon N."/>
            <person name="Letendre F."/>
            <person name="LeVine R."/>
            <person name="Lipovsky A."/>
            <person name="Liu X."/>
            <person name="Liu J."/>
            <person name="Liu S."/>
            <person name="Lokyitsang T."/>
            <person name="Lokyitsang Y."/>
            <person name="Lubonja R."/>
            <person name="Lui A."/>
            <person name="MacDonald P."/>
            <person name="Magnisalis V."/>
            <person name="Maru K."/>
            <person name="Matthews C."/>
            <person name="McCusker W."/>
            <person name="McDonough S."/>
            <person name="Mehta T."/>
            <person name="Meldrim J."/>
            <person name="Meneus L."/>
            <person name="Mihai O."/>
            <person name="Mihalev A."/>
            <person name="Mihova T."/>
            <person name="Mittelman R."/>
            <person name="Mlenga V."/>
            <person name="Montmayeur A."/>
            <person name="Mulrain L."/>
            <person name="Navidi A."/>
            <person name="Naylor J."/>
            <person name="Negash T."/>
            <person name="Nguyen T."/>
            <person name="Nguyen N."/>
            <person name="Nicol R."/>
            <person name="Norbu C."/>
            <person name="Norbu N."/>
            <person name="Novod N."/>
            <person name="O'Neill B."/>
            <person name="Osman S."/>
            <person name="Markiewicz E."/>
            <person name="Oyono O.L."/>
            <person name="Patti C."/>
            <person name="Phunkhang P."/>
            <person name="Pierre F."/>
            <person name="Priest M."/>
            <person name="Raghuraman S."/>
            <person name="Rege F."/>
            <person name="Reyes R."/>
            <person name="Rise C."/>
            <person name="Rogov P."/>
            <person name="Ross K."/>
            <person name="Ryan E."/>
            <person name="Settipalli S."/>
            <person name="Shea T."/>
            <person name="Sherpa N."/>
            <person name="Shi L."/>
            <person name="Shih D."/>
            <person name="Sparrow T."/>
            <person name="Spaulding J."/>
            <person name="Stalker J."/>
            <person name="Stange-Thomann N."/>
            <person name="Stavropoulos S."/>
            <person name="Stone C."/>
            <person name="Strader C."/>
            <person name="Tesfaye S."/>
            <person name="Thomson T."/>
            <person name="Thoulutsang Y."/>
            <person name="Thoulutsang D."/>
            <person name="Topham K."/>
            <person name="Topping I."/>
            <person name="Tsamla T."/>
            <person name="Vassiliev H."/>
            <person name="Vo A."/>
            <person name="Wangchuk T."/>
            <person name="Wangdi T."/>
            <person name="Weiand M."/>
            <person name="Wilkinson J."/>
            <person name="Wilson A."/>
            <person name="Yadav S."/>
            <person name="Young G."/>
            <person name="Yu Q."/>
            <person name="Zembek L."/>
            <person name="Zhong D."/>
            <person name="Zimmer A."/>
            <person name="Zwirko Z."/>
            <person name="Jaffe D.B."/>
            <person name="Alvarez P."/>
            <person name="Brockman W."/>
            <person name="Butler J."/>
            <person name="Chin C."/>
            <person name="Gnerre S."/>
            <person name="Grabherr M."/>
            <person name="Kleber M."/>
            <person name="Mauceli E."/>
            <person name="MacCallum I."/>
        </authorList>
    </citation>
    <scope>NUCLEOTIDE SEQUENCE [LARGE SCALE GENOMIC DNA]</scope>
    <source>
        <strain evidence="5">Tai18E2 / Tucson 14021-0261.01</strain>
    </source>
</reference>
<comment type="similarity">
    <text evidence="1">Belongs to the CNPPD1 family.</text>
</comment>
<dbReference type="InterPro" id="IPR006671">
    <property type="entry name" value="Cyclin_N"/>
</dbReference>
<dbReference type="Proteomes" id="UP000002282">
    <property type="component" value="Unassembled WGS sequence"/>
</dbReference>
<gene>
    <name evidence="4" type="primary">Dyak\GE15212</name>
    <name evidence="4" type="synonym">dyak_GLEANR_16655</name>
    <name evidence="4" type="synonym">GE15212</name>
    <name evidence="4" type="ORF">Dyak_GE15212</name>
</gene>
<dbReference type="InterPro" id="IPR036915">
    <property type="entry name" value="Cyclin-like_sf"/>
</dbReference>
<dbReference type="eggNOG" id="KOG1674">
    <property type="taxonomic scope" value="Eukaryota"/>
</dbReference>
<dbReference type="GO" id="GO:0016538">
    <property type="term" value="F:cyclin-dependent protein serine/threonine kinase regulator activity"/>
    <property type="evidence" value="ECO:0007669"/>
    <property type="project" value="TreeGrafter"/>
</dbReference>
<dbReference type="OrthoDB" id="244495at2759"/>
<reference evidence="4 5" key="2">
    <citation type="journal article" date="2007" name="PLoS Biol.">
        <title>Principles of genome evolution in the Drosophila melanogaster species group.</title>
        <authorList>
            <person name="Ranz J.M."/>
            <person name="Maurin D."/>
            <person name="Chan Y.S."/>
            <person name="von Grotthuss M."/>
            <person name="Hillier L.W."/>
            <person name="Roote J."/>
            <person name="Ashburner M."/>
            <person name="Bergman C.M."/>
        </authorList>
    </citation>
    <scope>NUCLEOTIDE SEQUENCE [LARGE SCALE GENOMIC DNA]</scope>
    <source>
        <strain evidence="5">Tai18E2 / Tucson 14021-0261.01</strain>
    </source>
</reference>
<dbReference type="GO" id="GO:0005634">
    <property type="term" value="C:nucleus"/>
    <property type="evidence" value="ECO:0007669"/>
    <property type="project" value="TreeGrafter"/>
</dbReference>
<evidence type="ECO:0000313" key="5">
    <source>
        <dbReference type="Proteomes" id="UP000002282"/>
    </source>
</evidence>
<keyword evidence="5" id="KW-1185">Reference proteome</keyword>
<dbReference type="SUPFAM" id="SSF47954">
    <property type="entry name" value="Cyclin-like"/>
    <property type="match status" value="1"/>
</dbReference>